<name>A0A2W5U742_ACIJO</name>
<evidence type="ECO:0000313" key="2">
    <source>
        <dbReference type="Proteomes" id="UP000249282"/>
    </source>
</evidence>
<dbReference type="Proteomes" id="UP000249282">
    <property type="component" value="Unassembled WGS sequence"/>
</dbReference>
<protein>
    <recommendedName>
        <fullName evidence="3">HNH endonuclease</fullName>
    </recommendedName>
</protein>
<gene>
    <name evidence="1" type="ORF">DI542_00945</name>
</gene>
<evidence type="ECO:0008006" key="3">
    <source>
        <dbReference type="Google" id="ProtNLM"/>
    </source>
</evidence>
<sequence>MAEFVGDCMGKRERDEHWKEHERAVAKAEKAKAKSLMDDKSKAWRKACADYLLVNNYCHDCAKRGYTSPAEQVAHLIDPTSQVKFWNIQNWQALCEPCFQRINEGKTLTVHEPIPKDAKLYTVK</sequence>
<dbReference type="AlphaFoldDB" id="A0A2W5U742"/>
<organism evidence="1 2">
    <name type="scientific">Acinetobacter johnsonii</name>
    <dbReference type="NCBI Taxonomy" id="40214"/>
    <lineage>
        <taxon>Bacteria</taxon>
        <taxon>Pseudomonadati</taxon>
        <taxon>Pseudomonadota</taxon>
        <taxon>Gammaproteobacteria</taxon>
        <taxon>Moraxellales</taxon>
        <taxon>Moraxellaceae</taxon>
        <taxon>Acinetobacter</taxon>
    </lineage>
</organism>
<comment type="caution">
    <text evidence="1">The sequence shown here is derived from an EMBL/GenBank/DDBJ whole genome shotgun (WGS) entry which is preliminary data.</text>
</comment>
<accession>A0A2W5U742</accession>
<evidence type="ECO:0000313" key="1">
    <source>
        <dbReference type="EMBL" id="PZQ93770.1"/>
    </source>
</evidence>
<reference evidence="1 2" key="1">
    <citation type="submission" date="2017-11" db="EMBL/GenBank/DDBJ databases">
        <title>Infants hospitalized years apart are colonized by the same room-sourced microbial strains.</title>
        <authorList>
            <person name="Brooks B."/>
            <person name="Olm M.R."/>
            <person name="Firek B.A."/>
            <person name="Baker R."/>
            <person name="Thomas B.C."/>
            <person name="Morowitz M.J."/>
            <person name="Banfield J.F."/>
        </authorList>
    </citation>
    <scope>NUCLEOTIDE SEQUENCE [LARGE SCALE GENOMIC DNA]</scope>
    <source>
        <strain evidence="1">S2_003_000_R3_20</strain>
    </source>
</reference>
<dbReference type="EMBL" id="QFQJ01000002">
    <property type="protein sequence ID" value="PZQ93770.1"/>
    <property type="molecule type" value="Genomic_DNA"/>
</dbReference>
<proteinExistence type="predicted"/>